<name>A0A9P0LBT0_ACAOB</name>
<dbReference type="InterPro" id="IPR027244">
    <property type="entry name" value="IML1"/>
</dbReference>
<feature type="compositionally biased region" description="Polar residues" evidence="1">
    <location>
        <begin position="995"/>
        <end position="1005"/>
    </location>
</feature>
<dbReference type="GO" id="GO:1904262">
    <property type="term" value="P:negative regulation of TORC1 signaling"/>
    <property type="evidence" value="ECO:0007669"/>
    <property type="project" value="TreeGrafter"/>
</dbReference>
<feature type="region of interest" description="Disordered" evidence="1">
    <location>
        <begin position="1047"/>
        <end position="1074"/>
    </location>
</feature>
<feature type="compositionally biased region" description="Basic and acidic residues" evidence="1">
    <location>
        <begin position="553"/>
        <end position="563"/>
    </location>
</feature>
<accession>A0A9P0LBT0</accession>
<feature type="compositionally biased region" description="Basic residues" evidence="1">
    <location>
        <begin position="1058"/>
        <end position="1074"/>
    </location>
</feature>
<feature type="domain" description="Vacuolar membrane-associated protein Iml1 N-terminal" evidence="2">
    <location>
        <begin position="110"/>
        <end position="397"/>
    </location>
</feature>
<keyword evidence="5" id="KW-1185">Reference proteome</keyword>
<dbReference type="GO" id="GO:0034198">
    <property type="term" value="P:cellular response to amino acid starvation"/>
    <property type="evidence" value="ECO:0007669"/>
    <property type="project" value="TreeGrafter"/>
</dbReference>
<dbReference type="PANTHER" id="PTHR13179">
    <property type="entry name" value="DEP DOMAIN CONTAINING PROTEIN 5"/>
    <property type="match status" value="1"/>
</dbReference>
<evidence type="ECO:0000313" key="4">
    <source>
        <dbReference type="EMBL" id="CAH1990114.1"/>
    </source>
</evidence>
<dbReference type="GO" id="GO:0010508">
    <property type="term" value="P:positive regulation of autophagy"/>
    <property type="evidence" value="ECO:0007669"/>
    <property type="project" value="TreeGrafter"/>
</dbReference>
<dbReference type="InterPro" id="IPR048255">
    <property type="entry name" value="IML1_N"/>
</dbReference>
<evidence type="ECO:0000259" key="2">
    <source>
        <dbReference type="Pfam" id="PF12257"/>
    </source>
</evidence>
<sequence>MKSFRLKVHHKNFSEEDLIISQKDYPEAKKNDIIEIYHPEEESQKCKNKTESEEEYPRLLLQIKSFSDDLLQTRETVSVEQSIATAFGLQTYKNVNIRLVNPTDVALDSIELTFKDQYMGRSEMWRLKNSLVNSCVYMNKKIEFCGGAVRCQVYEMWAQGERVACGVITDDTKIVFRSSTAMVYIFLQMSSEMWDFDIYGDLYFEKAVNGFLADMLTKWKKNGSNHEVTIVLFSRTFYKAVSLEEFPQHMRECLQRDYRGRYYEDFYRVAVQNERYDDWIPILVQLRRIFQSYLKFVLEYHSRPNIKIPDATNSTAAQGNFLEVLNMSLNVFEKHYLDRSFDRTGQLSIVVTPGVGVFEVDRELTNITKQRIIDNGVGSDLVCVGEQPLHAVPLLKFHNKDTHLNVPDDYSMPHWINLSFYSTNKKIPYSTFVPRIKLPPPLPDGNIKRESSPKPKLLQEGEYIHNTFFDYDAYDAQVFQMPPPHHSAETSVVHHKAPTRYKRSSGSLLDSSEVAKGQRRKMSDPDIYRTNSHTRSEPIAIPSATYSPLVSPHGEDGVPEKELSPPSRMVVGSEGSPPVESRALINPFDPSHVTIKLTSNRRRWTHIFPKGPTGVLIQQHHYQAVPAQRDRGSQDADLSKDTGCGIGSFRALQALQEYVKKRPNVHNTSHNTSTVPKYSTKNSTLLWGVTGEQEWTPALTTVNDILIGVDWKSLTIPACLPITTDYFPDKRALNIDYVVSLYSLLPDTVNADFAQQRSCYKRPLSTDEVFRELISQRLAQGFQLILMADNNLELNNIMTAPNPKMRSSVVRKSPTEEDESYFLSIGRLFHKISLSGNTISVTRYRPRHPYPGFNYQYRYRFYAPCHDNYEESFATFTTEKLEHYNWNYLDHYVCTGGDTEFELVDALKYWRFRVYLLPLNNQATKKIIDGADHCDLYTFPTNTDHQQMVDGYLKFLETAVNKIKRSPISKKARMSLSIVSIPPTLAQRRRNSMSNFNQNINSSSPFRERLGSNRLPDRPRPRILLVARVSGICPRLDQARKCWIEAEHPKGPRSQPRSSRKATKHHQKRVRLCP</sequence>
<proteinExistence type="predicted"/>
<dbReference type="GO" id="GO:1990130">
    <property type="term" value="C:GATOR1 complex"/>
    <property type="evidence" value="ECO:0007669"/>
    <property type="project" value="TreeGrafter"/>
</dbReference>
<dbReference type="GO" id="GO:0005096">
    <property type="term" value="F:GTPase activator activity"/>
    <property type="evidence" value="ECO:0007669"/>
    <property type="project" value="InterPro"/>
</dbReference>
<feature type="region of interest" description="Disordered" evidence="1">
    <location>
        <begin position="486"/>
        <end position="585"/>
    </location>
</feature>
<dbReference type="PANTHER" id="PTHR13179:SF8">
    <property type="entry name" value="GATOR COMPLEX PROTEIN DEPDC5"/>
    <property type="match status" value="1"/>
</dbReference>
<protein>
    <recommendedName>
        <fullName evidence="6">DEP domain-containing protein 5</fullName>
    </recommendedName>
</protein>
<evidence type="ECO:0000313" key="5">
    <source>
        <dbReference type="Proteomes" id="UP001152888"/>
    </source>
</evidence>
<dbReference type="InterPro" id="IPR055213">
    <property type="entry name" value="IML1_double_psi_beta_barrel"/>
</dbReference>
<comment type="caution">
    <text evidence="4">The sequence shown here is derived from an EMBL/GenBank/DDBJ whole genome shotgun (WGS) entry which is preliminary data.</text>
</comment>
<feature type="region of interest" description="Disordered" evidence="1">
    <location>
        <begin position="995"/>
        <end position="1018"/>
    </location>
</feature>
<feature type="compositionally biased region" description="Basic and acidic residues" evidence="1">
    <location>
        <begin position="1006"/>
        <end position="1018"/>
    </location>
</feature>
<feature type="domain" description="IML1 N-terminal double psi beta-barrel" evidence="3">
    <location>
        <begin position="1"/>
        <end position="98"/>
    </location>
</feature>
<dbReference type="AlphaFoldDB" id="A0A9P0LBT0"/>
<dbReference type="Proteomes" id="UP001152888">
    <property type="component" value="Unassembled WGS sequence"/>
</dbReference>
<reference evidence="4" key="1">
    <citation type="submission" date="2022-03" db="EMBL/GenBank/DDBJ databases">
        <authorList>
            <person name="Sayadi A."/>
        </authorList>
    </citation>
    <scope>NUCLEOTIDE SEQUENCE</scope>
</reference>
<evidence type="ECO:0000259" key="3">
    <source>
        <dbReference type="Pfam" id="PF23013"/>
    </source>
</evidence>
<organism evidence="4 5">
    <name type="scientific">Acanthoscelides obtectus</name>
    <name type="common">Bean weevil</name>
    <name type="synonym">Bruchus obtectus</name>
    <dbReference type="NCBI Taxonomy" id="200917"/>
    <lineage>
        <taxon>Eukaryota</taxon>
        <taxon>Metazoa</taxon>
        <taxon>Ecdysozoa</taxon>
        <taxon>Arthropoda</taxon>
        <taxon>Hexapoda</taxon>
        <taxon>Insecta</taxon>
        <taxon>Pterygota</taxon>
        <taxon>Neoptera</taxon>
        <taxon>Endopterygota</taxon>
        <taxon>Coleoptera</taxon>
        <taxon>Polyphaga</taxon>
        <taxon>Cucujiformia</taxon>
        <taxon>Chrysomeloidea</taxon>
        <taxon>Chrysomelidae</taxon>
        <taxon>Bruchinae</taxon>
        <taxon>Bruchini</taxon>
        <taxon>Acanthoscelides</taxon>
    </lineage>
</organism>
<evidence type="ECO:0008006" key="6">
    <source>
        <dbReference type="Google" id="ProtNLM"/>
    </source>
</evidence>
<dbReference type="Pfam" id="PF12257">
    <property type="entry name" value="IML1"/>
    <property type="match status" value="1"/>
</dbReference>
<dbReference type="EMBL" id="CAKOFQ010007079">
    <property type="protein sequence ID" value="CAH1990114.1"/>
    <property type="molecule type" value="Genomic_DNA"/>
</dbReference>
<dbReference type="OrthoDB" id="39497at2759"/>
<dbReference type="Pfam" id="PF23013">
    <property type="entry name" value="IML1_N"/>
    <property type="match status" value="1"/>
</dbReference>
<dbReference type="GO" id="GO:0005765">
    <property type="term" value="C:lysosomal membrane"/>
    <property type="evidence" value="ECO:0007669"/>
    <property type="project" value="TreeGrafter"/>
</dbReference>
<gene>
    <name evidence="4" type="ORF">ACAOBT_LOCUS19470</name>
</gene>
<evidence type="ECO:0000256" key="1">
    <source>
        <dbReference type="SAM" id="MobiDB-lite"/>
    </source>
</evidence>
<feature type="compositionally biased region" description="Basic residues" evidence="1">
    <location>
        <begin position="493"/>
        <end position="503"/>
    </location>
</feature>